<comment type="cofactor">
    <cofactor evidence="1">
        <name>pyridoxal 5'-phosphate</name>
        <dbReference type="ChEBI" id="CHEBI:597326"/>
    </cofactor>
</comment>
<evidence type="ECO:0000256" key="2">
    <source>
        <dbReference type="ARBA" id="ARBA00022605"/>
    </source>
</evidence>
<dbReference type="InterPro" id="IPR000277">
    <property type="entry name" value="Cys/Met-Metab_PyrdxlP-dep_enz"/>
</dbReference>
<protein>
    <recommendedName>
        <fullName evidence="10">cystathionine gamma-synthase</fullName>
        <ecNumber evidence="10">2.5.1.48</ecNumber>
    </recommendedName>
    <alternativeName>
        <fullName evidence="11">O-succinylhomoserine (thiol)-lyase</fullName>
    </alternativeName>
</protein>
<evidence type="ECO:0000256" key="7">
    <source>
        <dbReference type="ARBA" id="ARBA00058439"/>
    </source>
</evidence>
<keyword evidence="3" id="KW-0808">Transferase</keyword>
<keyword evidence="14" id="KW-1185">Reference proteome</keyword>
<dbReference type="InterPro" id="IPR051750">
    <property type="entry name" value="Trans-sulfuration_enzymes"/>
</dbReference>
<feature type="region of interest" description="Disordered" evidence="12">
    <location>
        <begin position="229"/>
        <end position="522"/>
    </location>
</feature>
<feature type="compositionally biased region" description="Basic and acidic residues" evidence="12">
    <location>
        <begin position="416"/>
        <end position="426"/>
    </location>
</feature>
<evidence type="ECO:0000256" key="11">
    <source>
        <dbReference type="ARBA" id="ARBA00083849"/>
    </source>
</evidence>
<dbReference type="InterPro" id="IPR054542">
    <property type="entry name" value="Cys_met_metab_PP"/>
</dbReference>
<gene>
    <name evidence="13" type="ORF">LLEC1_01725</name>
</gene>
<feature type="region of interest" description="Disordered" evidence="12">
    <location>
        <begin position="155"/>
        <end position="194"/>
    </location>
</feature>
<comment type="function">
    <text evidence="7">Catalyzes the formation of L-cystathionine from O-succinyl-L-homoserine (OSHS) and L-cysteine, via a gamma-replacement reaction. In the absence of thiol, catalyzes gamma-elimination to form 2-oxobutanoate, succinate and ammonia.</text>
</comment>
<dbReference type="InterPro" id="IPR029068">
    <property type="entry name" value="Glyas_Bleomycin-R_OHBP_Dase"/>
</dbReference>
<dbReference type="Pfam" id="PF01053">
    <property type="entry name" value="Cys_Met_Meta_PP"/>
    <property type="match status" value="1"/>
</dbReference>
<feature type="compositionally biased region" description="Polar residues" evidence="12">
    <location>
        <begin position="289"/>
        <end position="303"/>
    </location>
</feature>
<reference evidence="13 14" key="1">
    <citation type="submission" date="2016-03" db="EMBL/GenBank/DDBJ databases">
        <title>Fine-scale spatial genetic structure of a fungal parasite of coffee scale insects.</title>
        <authorList>
            <person name="Jackson D."/>
            <person name="Zemenick K.A."/>
            <person name="Malloure B."/>
            <person name="Quandt C.A."/>
            <person name="James T.Y."/>
        </authorList>
    </citation>
    <scope>NUCLEOTIDE SEQUENCE [LARGE SCALE GENOMIC DNA]</scope>
    <source>
        <strain evidence="13 14">UM487</strain>
    </source>
</reference>
<evidence type="ECO:0000256" key="1">
    <source>
        <dbReference type="ARBA" id="ARBA00001933"/>
    </source>
</evidence>
<dbReference type="PROSITE" id="PS00868">
    <property type="entry name" value="CYS_MET_METAB_PP"/>
    <property type="match status" value="1"/>
</dbReference>
<evidence type="ECO:0000256" key="8">
    <source>
        <dbReference type="ARBA" id="ARBA00060510"/>
    </source>
</evidence>
<dbReference type="Gene3D" id="3.40.640.10">
    <property type="entry name" value="Type I PLP-dependent aspartate aminotransferase-like (Major domain)"/>
    <property type="match status" value="1"/>
</dbReference>
<dbReference type="Proteomes" id="UP000243081">
    <property type="component" value="Unassembled WGS sequence"/>
</dbReference>
<feature type="compositionally biased region" description="Polar residues" evidence="12">
    <location>
        <begin position="164"/>
        <end position="173"/>
    </location>
</feature>
<feature type="compositionally biased region" description="Polar residues" evidence="12">
    <location>
        <begin position="402"/>
        <end position="415"/>
    </location>
</feature>
<keyword evidence="4" id="KW-0663">Pyridoxal phosphate</keyword>
<evidence type="ECO:0000313" key="13">
    <source>
        <dbReference type="EMBL" id="OAR05748.1"/>
    </source>
</evidence>
<dbReference type="InterPro" id="IPR015424">
    <property type="entry name" value="PyrdxlP-dep_Trfase"/>
</dbReference>
<dbReference type="FunFam" id="3.40.640.10:FF:000111">
    <property type="entry name" value="Cystathionine gamma-synthase"/>
    <property type="match status" value="1"/>
</dbReference>
<feature type="compositionally biased region" description="Basic and acidic residues" evidence="12">
    <location>
        <begin position="304"/>
        <end position="315"/>
    </location>
</feature>
<feature type="compositionally biased region" description="Basic residues" evidence="12">
    <location>
        <begin position="263"/>
        <end position="274"/>
    </location>
</feature>
<evidence type="ECO:0000256" key="6">
    <source>
        <dbReference type="ARBA" id="ARBA00051441"/>
    </source>
</evidence>
<dbReference type="Gene3D" id="3.90.1150.10">
    <property type="entry name" value="Aspartate Aminotransferase, domain 1"/>
    <property type="match status" value="1"/>
</dbReference>
<keyword evidence="5" id="KW-0486">Methionine biosynthesis</keyword>
<feature type="compositionally biased region" description="Basic and acidic residues" evidence="12">
    <location>
        <begin position="488"/>
        <end position="503"/>
    </location>
</feature>
<dbReference type="PANTHER" id="PTHR42699:SF1">
    <property type="entry name" value="CYSTATHIONINE GAMMA-SYNTHASE-RELATED"/>
    <property type="match status" value="1"/>
</dbReference>
<dbReference type="FunFam" id="3.90.1150.10:FF:000063">
    <property type="entry name" value="Probable cystathionine gamma-synthase"/>
    <property type="match status" value="1"/>
</dbReference>
<comment type="catalytic activity">
    <reaction evidence="6">
        <text>O-succinyl-L-homoserine + L-cysteine = L,L-cystathionine + succinate + H(+)</text>
        <dbReference type="Rhea" id="RHEA:20397"/>
        <dbReference type="ChEBI" id="CHEBI:15378"/>
        <dbReference type="ChEBI" id="CHEBI:30031"/>
        <dbReference type="ChEBI" id="CHEBI:35235"/>
        <dbReference type="ChEBI" id="CHEBI:57661"/>
        <dbReference type="ChEBI" id="CHEBI:58161"/>
        <dbReference type="EC" id="2.5.1.48"/>
    </reaction>
</comment>
<comment type="pathway">
    <text evidence="8">Amino-acid biosynthesis; L-methionine biosynthesis via de novo pathway; L-cystathionine from O-succinyl-L-homoserine: step 1/1.</text>
</comment>
<sequence>MQLPCIEVSQLAPSTSFYAAALQPLGLRYLTLPSAAAGPEFAAFGCSRGPVLHLRQVARSDMLRTSSIRVSAPSVAAVQAFYKQGMEANPASAFPVENSTDHSVMFDLDGNVMQAIYTGLVCGPETISGQFTFTMNPHQGTHVCQVFGSGNYTTKSRGVESIDSGGSTKNAPKSHSVAGEDPDSIQATTEDTKTPCGGISTVLGALVGVAAGAAAGAAITYTVMSAGTSEKTTNESGPRQRSLAHSGQPSDATSISASLVGRDHHKPTPLRSHRIQFQEDHSTLKKPATQPTTSVHESGVLQSRSKDIKHDDRGSNGKQLAVASSTSKRHHHSGQPQNAIDSQKKGSIEKPSGSKHSSEPRSKEGVSLKVYPTAQLTKSPLRSSKTAPGHSGPIGVFDTRSHASARQNDLSSSRNSGEDRRSRISARDLPLPSSRVGTSEFLETRSHASARKTDLSRSRNNSSEDKSSRVSARDIPPPASRVGTGEFFDTRSHASAGKADESASHNNHSNAKGSRVSARDIPLPSSQVGTCEFFDTVSHVSTRKAHLSASRKDIGGAEDSRSHISARNVPLPASCIDYGSKDADSNSNVSARNIPLPASGVGVGADYRLGSLSPISARNIPLPSSHVGSIRANWDDDAGSIAPSDSISCIGIMPSLDLGESIPPDTAHAVSVSLPTWESNIGYEEGAPWVVSRMTTGYPRFFIHKSISQLGHAIATTYGKRGQQAMLFSTPEAAKRCLDFMRERAPNAPSIQLQSISFGLNLSGNASPVLSGLSSTIAAALFPTDAFGLAKQYWQHTGDGISSRRAEFCHDLLRAGILVPINSSDAFRETALKSSRGPKRYQRTNSVDEPAVSNVKVTSKASNDTKESSGFLEERFGRNMDLTLAEKARLAIRRRIAGSLVGEINLTAETVPELPASSVRINNLSDSDIYLFPAGMNAIFNAHRALMTARGQLQSVNFGFPYVDTLKILQKFGPGCIFYGHGSSSDLDELEERLRREERFLALFCEFPGNPLLASPDLQRIRKIADEFDFAVVVDETIGTFANVNVLQFADIVVSSLTKIFSGDSNVMGGSAVLNPGSKFYSLLKPAMDSVVEDNYWPEDIIFMERNSRDFLGRVERVNANAEALCDILRAHPLVKNLFYPKLNPSRDNYERCRLPHGGYGGLLSVVFHQRTSAQAFYDAMDIAKGPSLGTNFTLCSPYALLAHYNELPWAAEFGVDADLVRVSVGLEDKGALIETFRKALEAADEATK</sequence>
<dbReference type="OrthoDB" id="10047078at2759"/>
<dbReference type="AlphaFoldDB" id="A0A179ISU9"/>
<evidence type="ECO:0000256" key="3">
    <source>
        <dbReference type="ARBA" id="ARBA00022679"/>
    </source>
</evidence>
<accession>A0A179ISU9</accession>
<keyword evidence="2" id="KW-0028">Amino-acid biosynthesis</keyword>
<evidence type="ECO:0000256" key="4">
    <source>
        <dbReference type="ARBA" id="ARBA00022898"/>
    </source>
</evidence>
<organism evidence="13 14">
    <name type="scientific">Cordyceps confragosa</name>
    <name type="common">Lecanicillium lecanii</name>
    <dbReference type="NCBI Taxonomy" id="2714763"/>
    <lineage>
        <taxon>Eukaryota</taxon>
        <taxon>Fungi</taxon>
        <taxon>Dikarya</taxon>
        <taxon>Ascomycota</taxon>
        <taxon>Pezizomycotina</taxon>
        <taxon>Sordariomycetes</taxon>
        <taxon>Hypocreomycetidae</taxon>
        <taxon>Hypocreales</taxon>
        <taxon>Cordycipitaceae</taxon>
        <taxon>Akanthomyces</taxon>
    </lineage>
</organism>
<dbReference type="GO" id="GO:0003962">
    <property type="term" value="F:cystathionine gamma-synthase activity"/>
    <property type="evidence" value="ECO:0007669"/>
    <property type="project" value="UniProtKB-EC"/>
</dbReference>
<dbReference type="PANTHER" id="PTHR42699">
    <property type="match status" value="1"/>
</dbReference>
<dbReference type="InterPro" id="IPR015421">
    <property type="entry name" value="PyrdxlP-dep_Trfase_major"/>
</dbReference>
<evidence type="ECO:0000256" key="5">
    <source>
        <dbReference type="ARBA" id="ARBA00023167"/>
    </source>
</evidence>
<dbReference type="EC" id="2.5.1.48" evidence="10"/>
<evidence type="ECO:0000256" key="12">
    <source>
        <dbReference type="SAM" id="MobiDB-lite"/>
    </source>
</evidence>
<dbReference type="GO" id="GO:0009086">
    <property type="term" value="P:methionine biosynthetic process"/>
    <property type="evidence" value="ECO:0007669"/>
    <property type="project" value="UniProtKB-KW"/>
</dbReference>
<dbReference type="InterPro" id="IPR015422">
    <property type="entry name" value="PyrdxlP-dep_Trfase_small"/>
</dbReference>
<dbReference type="EMBL" id="LUKN01000129">
    <property type="protein sequence ID" value="OAR05748.1"/>
    <property type="molecule type" value="Genomic_DNA"/>
</dbReference>
<feature type="compositionally biased region" description="Basic and acidic residues" evidence="12">
    <location>
        <begin position="356"/>
        <end position="366"/>
    </location>
</feature>
<comment type="similarity">
    <text evidence="9">Belongs to the trans-sulfuration enzymes family. MET7 subfamily.</text>
</comment>
<comment type="caution">
    <text evidence="13">The sequence shown here is derived from an EMBL/GenBank/DDBJ whole genome shotgun (WGS) entry which is preliminary data.</text>
</comment>
<feature type="compositionally biased region" description="Polar residues" evidence="12">
    <location>
        <begin position="374"/>
        <end position="386"/>
    </location>
</feature>
<dbReference type="GO" id="GO:0019346">
    <property type="term" value="P:transsulfuration"/>
    <property type="evidence" value="ECO:0007669"/>
    <property type="project" value="InterPro"/>
</dbReference>
<dbReference type="Gene3D" id="3.10.180.10">
    <property type="entry name" value="2,3-Dihydroxybiphenyl 1,2-Dioxygenase, domain 1"/>
    <property type="match status" value="1"/>
</dbReference>
<proteinExistence type="inferred from homology"/>
<feature type="compositionally biased region" description="Basic and acidic residues" evidence="12">
    <location>
        <begin position="442"/>
        <end position="472"/>
    </location>
</feature>
<feature type="compositionally biased region" description="Polar residues" evidence="12">
    <location>
        <begin position="229"/>
        <end position="257"/>
    </location>
</feature>
<evidence type="ECO:0000256" key="10">
    <source>
        <dbReference type="ARBA" id="ARBA00066530"/>
    </source>
</evidence>
<dbReference type="GO" id="GO:0030170">
    <property type="term" value="F:pyridoxal phosphate binding"/>
    <property type="evidence" value="ECO:0007669"/>
    <property type="project" value="InterPro"/>
</dbReference>
<evidence type="ECO:0000313" key="14">
    <source>
        <dbReference type="Proteomes" id="UP000243081"/>
    </source>
</evidence>
<dbReference type="SUPFAM" id="SSF53383">
    <property type="entry name" value="PLP-dependent transferases"/>
    <property type="match status" value="1"/>
</dbReference>
<name>A0A179ISU9_CORDF</name>
<feature type="compositionally biased region" description="Polar residues" evidence="12">
    <location>
        <begin position="316"/>
        <end position="326"/>
    </location>
</feature>
<evidence type="ECO:0000256" key="9">
    <source>
        <dbReference type="ARBA" id="ARBA00061376"/>
    </source>
</evidence>